<comment type="caution">
    <text evidence="1">The sequence shown here is derived from an EMBL/GenBank/DDBJ whole genome shotgun (WGS) entry which is preliminary data.</text>
</comment>
<dbReference type="Proteomes" id="UP001500618">
    <property type="component" value="Unassembled WGS sequence"/>
</dbReference>
<dbReference type="RefSeq" id="WP_163567508.1">
    <property type="nucleotide sequence ID" value="NZ_BAAANY010000002.1"/>
</dbReference>
<evidence type="ECO:0000313" key="2">
    <source>
        <dbReference type="Proteomes" id="UP001500618"/>
    </source>
</evidence>
<protein>
    <submittedName>
        <fullName evidence="1">Uncharacterized protein</fullName>
    </submittedName>
</protein>
<gene>
    <name evidence="1" type="ORF">GCM10009765_05440</name>
</gene>
<sequence length="53" mass="5951">MTGDDEHFSAWNEEIADVIETIELRGVKDWLAGRTDGVRDWANGIDTTFDPNA</sequence>
<keyword evidence="2" id="KW-1185">Reference proteome</keyword>
<reference evidence="1 2" key="1">
    <citation type="journal article" date="2019" name="Int. J. Syst. Evol. Microbiol.">
        <title>The Global Catalogue of Microorganisms (GCM) 10K type strain sequencing project: providing services to taxonomists for standard genome sequencing and annotation.</title>
        <authorList>
            <consortium name="The Broad Institute Genomics Platform"/>
            <consortium name="The Broad Institute Genome Sequencing Center for Infectious Disease"/>
            <person name="Wu L."/>
            <person name="Ma J."/>
        </authorList>
    </citation>
    <scope>NUCLEOTIDE SEQUENCE [LARGE SCALE GENOMIC DNA]</scope>
    <source>
        <strain evidence="1 2">JCM 14718</strain>
    </source>
</reference>
<name>A0ABN2FT80_9ACTN</name>
<evidence type="ECO:0000313" key="1">
    <source>
        <dbReference type="EMBL" id="GAA1659021.1"/>
    </source>
</evidence>
<proteinExistence type="predicted"/>
<dbReference type="EMBL" id="BAAANY010000002">
    <property type="protein sequence ID" value="GAA1659021.1"/>
    <property type="molecule type" value="Genomic_DNA"/>
</dbReference>
<organism evidence="1 2">
    <name type="scientific">Fodinicola feengrottensis</name>
    <dbReference type="NCBI Taxonomy" id="435914"/>
    <lineage>
        <taxon>Bacteria</taxon>
        <taxon>Bacillati</taxon>
        <taxon>Actinomycetota</taxon>
        <taxon>Actinomycetes</taxon>
        <taxon>Mycobacteriales</taxon>
        <taxon>Fodinicola</taxon>
    </lineage>
</organism>
<accession>A0ABN2FT80</accession>